<organism evidence="1 2">
    <name type="scientific">Rhodopseudomonas faecalis</name>
    <dbReference type="NCBI Taxonomy" id="99655"/>
    <lineage>
        <taxon>Bacteria</taxon>
        <taxon>Pseudomonadati</taxon>
        <taxon>Pseudomonadota</taxon>
        <taxon>Alphaproteobacteria</taxon>
        <taxon>Hyphomicrobiales</taxon>
        <taxon>Nitrobacteraceae</taxon>
        <taxon>Rhodopseudomonas</taxon>
    </lineage>
</organism>
<sequence length="212" mass="22901">MAVIKPHRSPLSTSFEQQRDQQEQAMATTRLLGPTAEPCTVDELKSYLRVTHDAEDALIASLIAAARAQVETTTRRVLLSQQWRLTLDQWPDQRRILCRLGPLRAVLAARVFDHAGAAQELDVTGFVVDRAADRIVTPPVLPQPGRACAGIEIDCELGFGSDPASVPEPLRQAVRSLAAHWYDQRGVIAEGSAAPLPAGLATLLGSARGLSL</sequence>
<gene>
    <name evidence="1" type="ORF">BJ122_102163</name>
</gene>
<dbReference type="NCBIfam" id="TIGR01560">
    <property type="entry name" value="put_DNA_pack"/>
    <property type="match status" value="2"/>
</dbReference>
<dbReference type="InterPro" id="IPR011738">
    <property type="entry name" value="Phage_CHP"/>
</dbReference>
<reference evidence="1 2" key="1">
    <citation type="submission" date="2018-06" db="EMBL/GenBank/DDBJ databases">
        <title>Genomic Encyclopedia of Archaeal and Bacterial Type Strains, Phase II (KMG-II): from individual species to whole genera.</title>
        <authorList>
            <person name="Goeker M."/>
        </authorList>
    </citation>
    <scope>NUCLEOTIDE SEQUENCE [LARGE SCALE GENOMIC DNA]</scope>
    <source>
        <strain evidence="1 2">JCM 11668</strain>
    </source>
</reference>
<dbReference type="AlphaFoldDB" id="A0A318TM45"/>
<evidence type="ECO:0000313" key="2">
    <source>
        <dbReference type="Proteomes" id="UP000248148"/>
    </source>
</evidence>
<dbReference type="Gene3D" id="1.10.3230.30">
    <property type="entry name" value="Phage gp6-like head-tail connector protein"/>
    <property type="match status" value="1"/>
</dbReference>
<proteinExistence type="predicted"/>
<dbReference type="RefSeq" id="WP_347337797.1">
    <property type="nucleotide sequence ID" value="NZ_QJTI01000002.1"/>
</dbReference>
<dbReference type="CDD" id="cd08054">
    <property type="entry name" value="gp6"/>
    <property type="match status" value="1"/>
</dbReference>
<accession>A0A318TM45</accession>
<dbReference type="Proteomes" id="UP000248148">
    <property type="component" value="Unassembled WGS sequence"/>
</dbReference>
<dbReference type="InterPro" id="IPR021146">
    <property type="entry name" value="Phage_gp6-like_head-tail"/>
</dbReference>
<dbReference type="NCBIfam" id="TIGR02215">
    <property type="entry name" value="phage_chp_gp8"/>
    <property type="match status" value="1"/>
</dbReference>
<name>A0A318TM45_9BRAD</name>
<evidence type="ECO:0000313" key="1">
    <source>
        <dbReference type="EMBL" id="PYF04937.1"/>
    </source>
</evidence>
<protein>
    <submittedName>
        <fullName evidence="1">Putative phiE125 gp8 family phage protein</fullName>
    </submittedName>
</protein>
<keyword evidence="2" id="KW-1185">Reference proteome</keyword>
<dbReference type="EMBL" id="QJTI01000002">
    <property type="protein sequence ID" value="PYF04937.1"/>
    <property type="molecule type" value="Genomic_DNA"/>
</dbReference>
<dbReference type="InterPro" id="IPR006450">
    <property type="entry name" value="Phage_HK97_gp6-like"/>
</dbReference>
<dbReference type="Pfam" id="PF05135">
    <property type="entry name" value="Phage_connect_1"/>
    <property type="match status" value="1"/>
</dbReference>
<comment type="caution">
    <text evidence="1">The sequence shown here is derived from an EMBL/GenBank/DDBJ whole genome shotgun (WGS) entry which is preliminary data.</text>
</comment>